<organism evidence="2 3">
    <name type="scientific">Capsicum annuum</name>
    <name type="common">Capsicum pepper</name>
    <dbReference type="NCBI Taxonomy" id="4072"/>
    <lineage>
        <taxon>Eukaryota</taxon>
        <taxon>Viridiplantae</taxon>
        <taxon>Streptophyta</taxon>
        <taxon>Embryophyta</taxon>
        <taxon>Tracheophyta</taxon>
        <taxon>Spermatophyta</taxon>
        <taxon>Magnoliopsida</taxon>
        <taxon>eudicotyledons</taxon>
        <taxon>Gunneridae</taxon>
        <taxon>Pentapetalae</taxon>
        <taxon>asterids</taxon>
        <taxon>lamiids</taxon>
        <taxon>Solanales</taxon>
        <taxon>Solanaceae</taxon>
        <taxon>Solanoideae</taxon>
        <taxon>Capsiceae</taxon>
        <taxon>Capsicum</taxon>
    </lineage>
</organism>
<dbReference type="Gramene" id="PHT60943">
    <property type="protein sequence ID" value="PHT60943"/>
    <property type="gene ID" value="T459_35207"/>
</dbReference>
<accession>A0A2G2XTY4</accession>
<evidence type="ECO:0000256" key="1">
    <source>
        <dbReference type="SAM" id="MobiDB-lite"/>
    </source>
</evidence>
<evidence type="ECO:0000313" key="2">
    <source>
        <dbReference type="EMBL" id="PHT60943.1"/>
    </source>
</evidence>
<feature type="region of interest" description="Disordered" evidence="1">
    <location>
        <begin position="1"/>
        <end position="28"/>
    </location>
</feature>
<reference evidence="2 3" key="1">
    <citation type="journal article" date="2014" name="Nat. Genet.">
        <title>Genome sequence of the hot pepper provides insights into the evolution of pungency in Capsicum species.</title>
        <authorList>
            <person name="Kim S."/>
            <person name="Park M."/>
            <person name="Yeom S.I."/>
            <person name="Kim Y.M."/>
            <person name="Lee J.M."/>
            <person name="Lee H.A."/>
            <person name="Seo E."/>
            <person name="Choi J."/>
            <person name="Cheong K."/>
            <person name="Kim K.T."/>
            <person name="Jung K."/>
            <person name="Lee G.W."/>
            <person name="Oh S.K."/>
            <person name="Bae C."/>
            <person name="Kim S.B."/>
            <person name="Lee H.Y."/>
            <person name="Kim S.Y."/>
            <person name="Kim M.S."/>
            <person name="Kang B.C."/>
            <person name="Jo Y.D."/>
            <person name="Yang H.B."/>
            <person name="Jeong H.J."/>
            <person name="Kang W.H."/>
            <person name="Kwon J.K."/>
            <person name="Shin C."/>
            <person name="Lim J.Y."/>
            <person name="Park J.H."/>
            <person name="Huh J.H."/>
            <person name="Kim J.S."/>
            <person name="Kim B.D."/>
            <person name="Cohen O."/>
            <person name="Paran I."/>
            <person name="Suh M.C."/>
            <person name="Lee S.B."/>
            <person name="Kim Y.K."/>
            <person name="Shin Y."/>
            <person name="Noh S.J."/>
            <person name="Park J."/>
            <person name="Seo Y.S."/>
            <person name="Kwon S.Y."/>
            <person name="Kim H.A."/>
            <person name="Park J.M."/>
            <person name="Kim H.J."/>
            <person name="Choi S.B."/>
            <person name="Bosland P.W."/>
            <person name="Reeves G."/>
            <person name="Jo S.H."/>
            <person name="Lee B.W."/>
            <person name="Cho H.T."/>
            <person name="Choi H.S."/>
            <person name="Lee M.S."/>
            <person name="Yu Y."/>
            <person name="Do Choi Y."/>
            <person name="Park B.S."/>
            <person name="van Deynze A."/>
            <person name="Ashrafi H."/>
            <person name="Hill T."/>
            <person name="Kim W.T."/>
            <person name="Pai H.S."/>
            <person name="Ahn H.K."/>
            <person name="Yeam I."/>
            <person name="Giovannoni J.J."/>
            <person name="Rose J.K."/>
            <person name="Sorensen I."/>
            <person name="Lee S.J."/>
            <person name="Kim R.W."/>
            <person name="Choi I.Y."/>
            <person name="Choi B.S."/>
            <person name="Lim J.S."/>
            <person name="Lee Y.H."/>
            <person name="Choi D."/>
        </authorList>
    </citation>
    <scope>NUCLEOTIDE SEQUENCE [LARGE SCALE GENOMIC DNA]</scope>
    <source>
        <strain evidence="3">cv. CM334</strain>
    </source>
</reference>
<feature type="region of interest" description="Disordered" evidence="1">
    <location>
        <begin position="99"/>
        <end position="121"/>
    </location>
</feature>
<dbReference type="EMBL" id="AYRZ02000446">
    <property type="protein sequence ID" value="PHT60943.1"/>
    <property type="molecule type" value="Genomic_DNA"/>
</dbReference>
<keyword evidence="3" id="KW-1185">Reference proteome</keyword>
<evidence type="ECO:0000313" key="3">
    <source>
        <dbReference type="Proteomes" id="UP000222542"/>
    </source>
</evidence>
<reference evidence="2 3" key="2">
    <citation type="journal article" date="2017" name="Genome Biol.">
        <title>New reference genome sequences of hot pepper reveal the massive evolution of plant disease-resistance genes by retroduplication.</title>
        <authorList>
            <person name="Kim S."/>
            <person name="Park J."/>
            <person name="Yeom S.I."/>
            <person name="Kim Y.M."/>
            <person name="Seo E."/>
            <person name="Kim K.T."/>
            <person name="Kim M.S."/>
            <person name="Lee J.M."/>
            <person name="Cheong K."/>
            <person name="Shin H.S."/>
            <person name="Kim S.B."/>
            <person name="Han K."/>
            <person name="Lee J."/>
            <person name="Park M."/>
            <person name="Lee H.A."/>
            <person name="Lee H.Y."/>
            <person name="Lee Y."/>
            <person name="Oh S."/>
            <person name="Lee J.H."/>
            <person name="Choi E."/>
            <person name="Choi E."/>
            <person name="Lee S.E."/>
            <person name="Jeon J."/>
            <person name="Kim H."/>
            <person name="Choi G."/>
            <person name="Song H."/>
            <person name="Lee J."/>
            <person name="Lee S.C."/>
            <person name="Kwon J.K."/>
            <person name="Lee H.Y."/>
            <person name="Koo N."/>
            <person name="Hong Y."/>
            <person name="Kim R.W."/>
            <person name="Kang W.H."/>
            <person name="Huh J.H."/>
            <person name="Kang B.C."/>
            <person name="Yang T.J."/>
            <person name="Lee Y.H."/>
            <person name="Bennetzen J.L."/>
            <person name="Choi D."/>
        </authorList>
    </citation>
    <scope>NUCLEOTIDE SEQUENCE [LARGE SCALE GENOMIC DNA]</scope>
    <source>
        <strain evidence="3">cv. CM334</strain>
    </source>
</reference>
<gene>
    <name evidence="2" type="ORF">T459_35207</name>
</gene>
<proteinExistence type="predicted"/>
<protein>
    <submittedName>
        <fullName evidence="2">Uncharacterized protein</fullName>
    </submittedName>
</protein>
<dbReference type="Proteomes" id="UP000222542">
    <property type="component" value="Unassembled WGS sequence"/>
</dbReference>
<sequence length="121" mass="13713">MEEILAKYNGVPESEPTNENAATAERKRSPLKGEMKILRRVLRRLRKKEVDGLTPIDWQPFEDLITEVSLAVKKQKEEMAMLENAKLRKEIEDLKRSLASKEVLASDPDTNLHLGPSGESS</sequence>
<dbReference type="AlphaFoldDB" id="A0A2G2XTY4"/>
<comment type="caution">
    <text evidence="2">The sequence shown here is derived from an EMBL/GenBank/DDBJ whole genome shotgun (WGS) entry which is preliminary data.</text>
</comment>
<name>A0A2G2XTY4_CAPAN</name>